<proteinExistence type="predicted"/>
<reference evidence="3" key="1">
    <citation type="submission" date="2016-10" db="EMBL/GenBank/DDBJ databases">
        <authorList>
            <person name="Beylefeld A."/>
            <person name="Abolnik C."/>
        </authorList>
    </citation>
    <scope>NUCLEOTIDE SEQUENCE [LARGE SCALE GENOMIC DNA]</scope>
    <source>
        <strain evidence="3">B359_6</strain>
    </source>
</reference>
<keyword evidence="1" id="KW-1133">Transmembrane helix</keyword>
<dbReference type="STRING" id="48003.BLA55_02695"/>
<protein>
    <submittedName>
        <fullName evidence="2">Uncharacterized protein</fullName>
    </submittedName>
</protein>
<accession>A0A1L4FSI4</accession>
<keyword evidence="1" id="KW-0812">Transmembrane</keyword>
<dbReference type="KEGG" id="mpul:BLA55_02695"/>
<organism evidence="2 3">
    <name type="scientific">Mycoplasmopsis pullorum</name>
    <dbReference type="NCBI Taxonomy" id="48003"/>
    <lineage>
        <taxon>Bacteria</taxon>
        <taxon>Bacillati</taxon>
        <taxon>Mycoplasmatota</taxon>
        <taxon>Mycoplasmoidales</taxon>
        <taxon>Metamycoplasmataceae</taxon>
        <taxon>Mycoplasmopsis</taxon>
    </lineage>
</organism>
<name>A0A1L4FSI4_9BACT</name>
<keyword evidence="3" id="KW-1185">Reference proteome</keyword>
<feature type="transmembrane region" description="Helical" evidence="1">
    <location>
        <begin position="5"/>
        <end position="28"/>
    </location>
</feature>
<dbReference type="Proteomes" id="UP000184322">
    <property type="component" value="Chromosome"/>
</dbReference>
<dbReference type="OrthoDB" id="401165at2"/>
<evidence type="ECO:0000313" key="2">
    <source>
        <dbReference type="EMBL" id="APJ38552.1"/>
    </source>
</evidence>
<evidence type="ECO:0000313" key="3">
    <source>
        <dbReference type="Proteomes" id="UP000184322"/>
    </source>
</evidence>
<dbReference type="AlphaFoldDB" id="A0A1L4FSI4"/>
<keyword evidence="1" id="KW-0472">Membrane</keyword>
<sequence>MIQLVILVSCVVSLILFLLFIAVFWIYYINLRVSTGVIIFKIDTLNHRVIRINEKSPLFPILFDARKLKFEPFNYISFSEFLNFFEVENQKDLKIYFEQNAVHRVSLKLQLNMNLYKRLTFFERILFKIDSRTKRLENTICELRVFPQDDGIFICNINWRINNDHNSKKIEFVNAKNNTMQKLVRGPFLALTLLKKPFFFVNEILNSDIEQILDRFGLKLNRVQLYSKDGIIMILFKKTFLTNIKKINSIVKNLNENSLYEKMVDCASVIEFKRMIDLDDFENLVNQSKYTLYNIKNNKLSNEFYYFKPKDVYKPEFVEFVSLYNTFRNKNLTSDFLLIKNSIVNYESKNKTKNNVFSVWINGMSKDVIEFFLKIPYLVYLYEPLWINKIISKEKEIEIGKLASRIIVKISQENFMKLSNYDTSSKITYLIYSFDNLFNYEELKKKIKILRENSISCAVYVKRINKPLMNFLGSSNLKAIVISEQISKKINDESTFFDCVNIYQIAQSNKISLFYELENFALDKYIVKKTGIYAAYLPQFSKIKLENT</sequence>
<dbReference type="NCBIfam" id="NF045955">
    <property type="entry name" value="MHO_4530_fam"/>
    <property type="match status" value="1"/>
</dbReference>
<gene>
    <name evidence="2" type="ORF">BLA55_02695</name>
</gene>
<dbReference type="RefSeq" id="WP_073372555.1">
    <property type="nucleotide sequence ID" value="NZ_CP017813.1"/>
</dbReference>
<dbReference type="EMBL" id="CP017813">
    <property type="protein sequence ID" value="APJ38552.1"/>
    <property type="molecule type" value="Genomic_DNA"/>
</dbReference>
<evidence type="ECO:0000256" key="1">
    <source>
        <dbReference type="SAM" id="Phobius"/>
    </source>
</evidence>